<organism evidence="1 2">
    <name type="scientific">Thermodesulforhabdus norvegica</name>
    <dbReference type="NCBI Taxonomy" id="39841"/>
    <lineage>
        <taxon>Bacteria</taxon>
        <taxon>Pseudomonadati</taxon>
        <taxon>Thermodesulfobacteriota</taxon>
        <taxon>Syntrophobacteria</taxon>
        <taxon>Syntrophobacterales</taxon>
        <taxon>Thermodesulforhabdaceae</taxon>
        <taxon>Thermodesulforhabdus</taxon>
    </lineage>
</organism>
<dbReference type="RefSeq" id="WP_093394181.1">
    <property type="nucleotide sequence ID" value="NZ_FOUU01000002.1"/>
</dbReference>
<dbReference type="AlphaFoldDB" id="A0A1I4SUJ3"/>
<protein>
    <submittedName>
        <fullName evidence="1">Uncharacterized protein</fullName>
    </submittedName>
</protein>
<dbReference type="STRING" id="39841.SAMN05660836_01176"/>
<reference evidence="1 2" key="1">
    <citation type="submission" date="2016-10" db="EMBL/GenBank/DDBJ databases">
        <authorList>
            <person name="de Groot N.N."/>
        </authorList>
    </citation>
    <scope>NUCLEOTIDE SEQUENCE [LARGE SCALE GENOMIC DNA]</scope>
    <source>
        <strain evidence="1 2">DSM 9990</strain>
    </source>
</reference>
<proteinExistence type="predicted"/>
<evidence type="ECO:0000313" key="2">
    <source>
        <dbReference type="Proteomes" id="UP000199611"/>
    </source>
</evidence>
<dbReference type="Proteomes" id="UP000199611">
    <property type="component" value="Unassembled WGS sequence"/>
</dbReference>
<name>A0A1I4SUJ3_9BACT</name>
<evidence type="ECO:0000313" key="1">
    <source>
        <dbReference type="EMBL" id="SFM68208.1"/>
    </source>
</evidence>
<gene>
    <name evidence="1" type="ORF">SAMN05660836_01176</name>
</gene>
<sequence>MWLRIIKEIFDVGHDITQHKRWYTSKTIWFNVLVLCFDVLAKLWHELPVTGEEIDALALGLAACGNILLRFRTRRPVVLRAGRVSTGGDR</sequence>
<accession>A0A1I4SUJ3</accession>
<dbReference type="EMBL" id="FOUU01000002">
    <property type="protein sequence ID" value="SFM68208.1"/>
    <property type="molecule type" value="Genomic_DNA"/>
</dbReference>
<keyword evidence="2" id="KW-1185">Reference proteome</keyword>